<name>A0A2S0UN44_9RHOB</name>
<gene>
    <name evidence="1" type="ORF">HYN69_12630</name>
</gene>
<dbReference type="Proteomes" id="UP000244496">
    <property type="component" value="Chromosome"/>
</dbReference>
<accession>A0A2S0UN44</accession>
<dbReference type="RefSeq" id="WP_108436055.1">
    <property type="nucleotide sequence ID" value="NZ_CP028918.1"/>
</dbReference>
<keyword evidence="2" id="KW-1185">Reference proteome</keyword>
<dbReference type="EMBL" id="CP028918">
    <property type="protein sequence ID" value="AWB49238.1"/>
    <property type="molecule type" value="Genomic_DNA"/>
</dbReference>
<protein>
    <submittedName>
        <fullName evidence="1">Entericidin EcnAB</fullName>
    </submittedName>
</protein>
<dbReference type="AlphaFoldDB" id="A0A2S0UN44"/>
<dbReference type="PROSITE" id="PS51257">
    <property type="entry name" value="PROKAR_LIPOPROTEIN"/>
    <property type="match status" value="1"/>
</dbReference>
<reference evidence="1 2" key="1">
    <citation type="submission" date="2018-04" db="EMBL/GenBank/DDBJ databases">
        <title>Genome sequencing of Gemmobacter.</title>
        <authorList>
            <person name="Yi H."/>
            <person name="Baek M.-G."/>
        </authorList>
    </citation>
    <scope>NUCLEOTIDE SEQUENCE [LARGE SCALE GENOMIC DNA]</scope>
    <source>
        <strain evidence="1 2">HYN0069</strain>
    </source>
</reference>
<evidence type="ECO:0000313" key="2">
    <source>
        <dbReference type="Proteomes" id="UP000244496"/>
    </source>
</evidence>
<evidence type="ECO:0000313" key="1">
    <source>
        <dbReference type="EMBL" id="AWB49238.1"/>
    </source>
</evidence>
<proteinExistence type="predicted"/>
<organism evidence="1 2">
    <name type="scientific">Paragemmobacter aquarius</name>
    <dbReference type="NCBI Taxonomy" id="2169400"/>
    <lineage>
        <taxon>Bacteria</taxon>
        <taxon>Pseudomonadati</taxon>
        <taxon>Pseudomonadota</taxon>
        <taxon>Alphaproteobacteria</taxon>
        <taxon>Rhodobacterales</taxon>
        <taxon>Paracoccaceae</taxon>
        <taxon>Paragemmobacter</taxon>
    </lineage>
</organism>
<dbReference type="KEGG" id="geh:HYN69_12630"/>
<sequence>MTRLTLTLATLMFLTACETMQGLGRDVETTGEVIQTESVETQQGM</sequence>